<name>A0ABZ3CEZ3_9MOLU</name>
<gene>
    <name evidence="1" type="ORF">QN326_03370</name>
</gene>
<keyword evidence="2" id="KW-1185">Reference proteome</keyword>
<reference evidence="1" key="1">
    <citation type="submission" date="2023-06" db="EMBL/GenBank/DDBJ databases">
        <title>Complete Genome of Candidatus Phytoplasma asteris M8.</title>
        <authorList>
            <person name="Toth R."/>
            <person name="Ilic A.-M."/>
            <person name="Huettel B."/>
            <person name="Duduk B."/>
            <person name="Kube M."/>
        </authorList>
    </citation>
    <scope>NUCLEOTIDE SEQUENCE [LARGE SCALE GENOMIC DNA]</scope>
    <source>
        <strain evidence="1">M8</strain>
    </source>
</reference>
<protein>
    <submittedName>
        <fullName evidence="1">Uncharacterized protein</fullName>
    </submittedName>
</protein>
<evidence type="ECO:0000313" key="1">
    <source>
        <dbReference type="EMBL" id="WZX02332.1"/>
    </source>
</evidence>
<organism evidence="1 2">
    <name type="scientific">Candidatus Phytoplasma asteris</name>
    <dbReference type="NCBI Taxonomy" id="85620"/>
    <lineage>
        <taxon>Bacteria</taxon>
        <taxon>Bacillati</taxon>
        <taxon>Mycoplasmatota</taxon>
        <taxon>Mollicutes</taxon>
        <taxon>Acholeplasmatales</taxon>
        <taxon>Acholeplasmataceae</taxon>
        <taxon>Candidatus Phytoplasma</taxon>
        <taxon>16SrI (Aster yellows group)</taxon>
    </lineage>
</organism>
<accession>A0ABZ3CEZ3</accession>
<dbReference type="EMBL" id="CP128414">
    <property type="protein sequence ID" value="WZX02332.1"/>
    <property type="molecule type" value="Genomic_DNA"/>
</dbReference>
<sequence>MGCLLQNKKVLGGGKNCYIKKEGPLNKKESFVNVLLIFC</sequence>
<evidence type="ECO:0000313" key="2">
    <source>
        <dbReference type="Proteomes" id="UP001483898"/>
    </source>
</evidence>
<dbReference type="Proteomes" id="UP001483898">
    <property type="component" value="Chromosome"/>
</dbReference>
<proteinExistence type="predicted"/>